<dbReference type="GeneID" id="184239"/>
<dbReference type="Pfam" id="PF04155">
    <property type="entry name" value="Ground-like"/>
    <property type="match status" value="1"/>
</dbReference>
<evidence type="ECO:0007829" key="6">
    <source>
        <dbReference type="PeptideAtlas" id="O44471"/>
    </source>
</evidence>
<evidence type="ECO:0000259" key="2">
    <source>
        <dbReference type="Pfam" id="PF04155"/>
    </source>
</evidence>
<dbReference type="OMA" id="CKIERNG"/>
<dbReference type="AlphaFoldDB" id="O44471"/>
<dbReference type="OrthoDB" id="5783997at2759"/>
<dbReference type="FunCoup" id="O44471">
    <property type="interactions" value="6"/>
</dbReference>
<dbReference type="HOGENOM" id="CLU_2279993_0_0_1"/>
<organism evidence="3 4">
    <name type="scientific">Caenorhabditis elegans</name>
    <dbReference type="NCBI Taxonomy" id="6239"/>
    <lineage>
        <taxon>Eukaryota</taxon>
        <taxon>Metazoa</taxon>
        <taxon>Ecdysozoa</taxon>
        <taxon>Nematoda</taxon>
        <taxon>Chromadorea</taxon>
        <taxon>Rhabditida</taxon>
        <taxon>Rhabditina</taxon>
        <taxon>Rhabditomorpha</taxon>
        <taxon>Rhabditoidea</taxon>
        <taxon>Rhabditidae</taxon>
        <taxon>Peloderinae</taxon>
        <taxon>Caenorhabditis</taxon>
    </lineage>
</organism>
<reference evidence="3 4" key="1">
    <citation type="journal article" date="1998" name="Science">
        <title>Genome sequence of the nematode C. elegans: a platform for investigating biology.</title>
        <authorList>
            <consortium name="The C. elegans sequencing consortium"/>
            <person name="Sulson J.E."/>
            <person name="Waterston R."/>
        </authorList>
    </citation>
    <scope>NUCLEOTIDE SEQUENCE [LARGE SCALE GENOMIC DNA]</scope>
    <source>
        <strain evidence="3 4">Bristol N2</strain>
    </source>
</reference>
<dbReference type="WormBase" id="F09D12.1">
    <property type="protein sequence ID" value="CE16971"/>
    <property type="gene ID" value="WBGene00001699"/>
    <property type="gene designation" value="grd-10"/>
</dbReference>
<dbReference type="UCSC" id="F09D12.1">
    <property type="organism name" value="c. elegans"/>
</dbReference>
<dbReference type="RefSeq" id="NP_500347.1">
    <property type="nucleotide sequence ID" value="NM_067946.5"/>
</dbReference>
<gene>
    <name evidence="3 5" type="primary">grd-10</name>
    <name evidence="3" type="ORF">CELE_F09D12.1</name>
    <name evidence="5" type="ORF">F09D12.1</name>
</gene>
<protein>
    <submittedName>
        <fullName evidence="3">Ground-like domain-containing protein</fullName>
    </submittedName>
</protein>
<dbReference type="PIR" id="T32603">
    <property type="entry name" value="T32603"/>
</dbReference>
<dbReference type="PaxDb" id="6239-F09D12.1"/>
<name>O44471_CAEEL</name>
<accession>O44471</accession>
<evidence type="ECO:0000313" key="5">
    <source>
        <dbReference type="WormBase" id="F09D12.1"/>
    </source>
</evidence>
<sequence length="102" mass="10844">MRSLVVLAALAVTVCFAQDNCYINEGGFTCCNKELESVMKSSLGGSDLVGSAGDIQKGAEGSLGGKFETVVAHDDFAYKSHFQEGKSCKVEKDGQYALAWQP</sequence>
<dbReference type="PANTHER" id="PTHR31967">
    <property type="entry name" value="GROUNDHOG (HEDGEHOG-LIKE FAMILY)-RELATED"/>
    <property type="match status" value="1"/>
</dbReference>
<dbReference type="AGR" id="WB:WBGene00001699"/>
<dbReference type="eggNOG" id="ENOG502SVSI">
    <property type="taxonomic scope" value="Eukaryota"/>
</dbReference>
<dbReference type="Proteomes" id="UP000001940">
    <property type="component" value="Chromosome IV"/>
</dbReference>
<dbReference type="InParanoid" id="O44471"/>
<keyword evidence="4" id="KW-1185">Reference proteome</keyword>
<keyword evidence="1" id="KW-0732">Signal</keyword>
<proteinExistence type="evidence at protein level"/>
<evidence type="ECO:0000256" key="1">
    <source>
        <dbReference type="SAM" id="SignalP"/>
    </source>
</evidence>
<feature type="domain" description="Ground-like" evidence="2">
    <location>
        <begin position="27"/>
        <end position="100"/>
    </location>
</feature>
<dbReference type="SMR" id="O44471"/>
<evidence type="ECO:0000313" key="3">
    <source>
        <dbReference type="EMBL" id="CCD69091.1"/>
    </source>
</evidence>
<dbReference type="PeptideAtlas" id="O44471"/>
<dbReference type="KEGG" id="cel:CELE_F09D12.1"/>
<dbReference type="EMBL" id="BX284604">
    <property type="protein sequence ID" value="CCD69091.1"/>
    <property type="molecule type" value="Genomic_DNA"/>
</dbReference>
<dbReference type="CTD" id="184239"/>
<feature type="chain" id="PRO_5004159074" evidence="1">
    <location>
        <begin position="18"/>
        <end position="102"/>
    </location>
</feature>
<feature type="signal peptide" evidence="1">
    <location>
        <begin position="1"/>
        <end position="17"/>
    </location>
</feature>
<dbReference type="STRING" id="6239.F09D12.1.1"/>
<dbReference type="InterPro" id="IPR007284">
    <property type="entry name" value="Ground-like_dom"/>
</dbReference>
<dbReference type="PhylomeDB" id="O44471"/>
<keyword evidence="6" id="KW-1267">Proteomics identification</keyword>
<evidence type="ECO:0000313" key="4">
    <source>
        <dbReference type="Proteomes" id="UP000001940"/>
    </source>
</evidence>
<dbReference type="PANTHER" id="PTHR31967:SF20">
    <property type="entry name" value="GROUND-LIKE DOMAIN-CONTAINING PROTEIN"/>
    <property type="match status" value="1"/>
</dbReference>